<dbReference type="STRING" id="669874.A0A1E4TWJ3"/>
<reference evidence="3" key="1">
    <citation type="submission" date="2016-05" db="EMBL/GenBank/DDBJ databases">
        <title>Comparative genomics of biotechnologically important yeasts.</title>
        <authorList>
            <consortium name="DOE Joint Genome Institute"/>
            <person name="Riley R."/>
            <person name="Haridas S."/>
            <person name="Wolfe K.H."/>
            <person name="Lopes M.R."/>
            <person name="Hittinger C.T."/>
            <person name="Goker M."/>
            <person name="Salamov A."/>
            <person name="Wisecaver J."/>
            <person name="Long T.M."/>
            <person name="Aerts A.L."/>
            <person name="Barry K."/>
            <person name="Choi C."/>
            <person name="Clum A."/>
            <person name="Coughlan A.Y."/>
            <person name="Deshpande S."/>
            <person name="Douglass A.P."/>
            <person name="Hanson S.J."/>
            <person name="Klenk H.-P."/>
            <person name="Labutti K."/>
            <person name="Lapidus A."/>
            <person name="Lindquist E."/>
            <person name="Lipzen A."/>
            <person name="Meier-Kolthoff J.P."/>
            <person name="Ohm R.A."/>
            <person name="Otillar R.P."/>
            <person name="Pangilinan J."/>
            <person name="Peng Y."/>
            <person name="Rokas A."/>
            <person name="Rosa C.A."/>
            <person name="Scheuner C."/>
            <person name="Sibirny A.A."/>
            <person name="Slot J.C."/>
            <person name="Stielow J.B."/>
            <person name="Sun H."/>
            <person name="Kurtzman C.P."/>
            <person name="Blackwell M."/>
            <person name="Grigoriev I.V."/>
            <person name="Jeffries T.W."/>
        </authorList>
    </citation>
    <scope>NUCLEOTIDE SEQUENCE [LARGE SCALE GENOMIC DNA]</scope>
    <source>
        <strain evidence="3">NRRL Y-2460</strain>
    </source>
</reference>
<dbReference type="Pfam" id="PF00795">
    <property type="entry name" value="CN_hydrolase"/>
    <property type="match status" value="1"/>
</dbReference>
<dbReference type="InterPro" id="IPR036526">
    <property type="entry name" value="C-N_Hydrolase_sf"/>
</dbReference>
<keyword evidence="3" id="KW-1185">Reference proteome</keyword>
<protein>
    <recommendedName>
        <fullName evidence="1">CN hydrolase domain-containing protein</fullName>
    </recommendedName>
</protein>
<evidence type="ECO:0000313" key="3">
    <source>
        <dbReference type="Proteomes" id="UP000094236"/>
    </source>
</evidence>
<sequence length="398" mass="45031">MNLKIACVQLNPVIGKFEENCKRASLLLEKAFPSNSKDVVKHPDIVVLPELALTGYNFANQKAIEPFLESTTSGPSTDFGVQISKRYNCFTLIGYPEKSIITTKSQIQDTSNDFEIYNSAVLISPTGSILFNYRKNFLYETDEKWGCSSNPKGFQTFNLNLNKKAYGDNGIDPNIISKIVPASIGICMDLNPYKFEAPFNKLEFANHCLETGARLILCPTAWLSHESPSIRTDISDNEKKRISNKYQSYITDSPDSKNERFQIDNNGGNIDFPQIKQEIHPDKKSFTSEQNYNIFKPDHSVINYWIIRFFPFLNHLYKRQSPFLKPTVVVMCNRSGIEKDVLYGGSSTILKFNNNKPCLSKDENFEDVDSRNDSVDVLGYLGQGTEGVLVRDVELEGI</sequence>
<evidence type="ECO:0000259" key="1">
    <source>
        <dbReference type="PROSITE" id="PS50263"/>
    </source>
</evidence>
<dbReference type="InterPro" id="IPR039703">
    <property type="entry name" value="Nta1"/>
</dbReference>
<dbReference type="GO" id="GO:0008418">
    <property type="term" value="F:protein-N-terminal asparagine amidohydrolase activity"/>
    <property type="evidence" value="ECO:0007669"/>
    <property type="project" value="EnsemblFungi"/>
</dbReference>
<dbReference type="InterPro" id="IPR003010">
    <property type="entry name" value="C-N_Hydrolase"/>
</dbReference>
<dbReference type="GO" id="GO:0070773">
    <property type="term" value="F:protein-N-terminal glutamine amidohydrolase activity"/>
    <property type="evidence" value="ECO:0007669"/>
    <property type="project" value="EnsemblFungi"/>
</dbReference>
<dbReference type="SUPFAM" id="SSF56317">
    <property type="entry name" value="Carbon-nitrogen hydrolase"/>
    <property type="match status" value="1"/>
</dbReference>
<accession>A0A1E4TWJ3</accession>
<dbReference type="PROSITE" id="PS50263">
    <property type="entry name" value="CN_HYDROLASE"/>
    <property type="match status" value="1"/>
</dbReference>
<dbReference type="GO" id="GO:0030163">
    <property type="term" value="P:protein catabolic process"/>
    <property type="evidence" value="ECO:0007669"/>
    <property type="project" value="EnsemblFungi"/>
</dbReference>
<dbReference type="Proteomes" id="UP000094236">
    <property type="component" value="Unassembled WGS sequence"/>
</dbReference>
<dbReference type="AlphaFoldDB" id="A0A1E4TWJ3"/>
<dbReference type="PANTHER" id="PTHR11750">
    <property type="entry name" value="PROTEIN N-TERMINAL AMIDASE"/>
    <property type="match status" value="1"/>
</dbReference>
<dbReference type="PANTHER" id="PTHR11750:SF26">
    <property type="entry name" value="PROTEIN N-TERMINAL AMIDASE"/>
    <property type="match status" value="1"/>
</dbReference>
<dbReference type="OrthoDB" id="201515at2759"/>
<feature type="domain" description="CN hydrolase" evidence="1">
    <location>
        <begin position="3"/>
        <end position="395"/>
    </location>
</feature>
<gene>
    <name evidence="2" type="ORF">PACTADRAFT_49511</name>
</gene>
<dbReference type="Gene3D" id="3.60.110.10">
    <property type="entry name" value="Carbon-nitrogen hydrolase"/>
    <property type="match status" value="1"/>
</dbReference>
<proteinExistence type="predicted"/>
<organism evidence="2 3">
    <name type="scientific">Pachysolen tannophilus NRRL Y-2460</name>
    <dbReference type="NCBI Taxonomy" id="669874"/>
    <lineage>
        <taxon>Eukaryota</taxon>
        <taxon>Fungi</taxon>
        <taxon>Dikarya</taxon>
        <taxon>Ascomycota</taxon>
        <taxon>Saccharomycotina</taxon>
        <taxon>Pichiomycetes</taxon>
        <taxon>Pachysolenaceae</taxon>
        <taxon>Pachysolen</taxon>
    </lineage>
</organism>
<name>A0A1E4TWJ3_PACTA</name>
<dbReference type="EMBL" id="KV454013">
    <property type="protein sequence ID" value="ODV96104.1"/>
    <property type="molecule type" value="Genomic_DNA"/>
</dbReference>
<evidence type="ECO:0000313" key="2">
    <source>
        <dbReference type="EMBL" id="ODV96104.1"/>
    </source>
</evidence>